<dbReference type="STRING" id="33007.HMPREF3198_01770"/>
<dbReference type="Proteomes" id="UP000235122">
    <property type="component" value="Unassembled WGS sequence"/>
</dbReference>
<feature type="signal peptide" evidence="2">
    <location>
        <begin position="1"/>
        <end position="20"/>
    </location>
</feature>
<evidence type="ECO:0000313" key="3">
    <source>
        <dbReference type="EMBL" id="PKY71495.1"/>
    </source>
</evidence>
<keyword evidence="2" id="KW-0732">Signal</keyword>
<organism evidence="3 4">
    <name type="scientific">Winkia neuii</name>
    <dbReference type="NCBI Taxonomy" id="33007"/>
    <lineage>
        <taxon>Bacteria</taxon>
        <taxon>Bacillati</taxon>
        <taxon>Actinomycetota</taxon>
        <taxon>Actinomycetes</taxon>
        <taxon>Actinomycetales</taxon>
        <taxon>Actinomycetaceae</taxon>
        <taxon>Winkia</taxon>
    </lineage>
</organism>
<dbReference type="AlphaFoldDB" id="A0A2I1IK42"/>
<dbReference type="GeneID" id="35866381"/>
<evidence type="ECO:0000256" key="1">
    <source>
        <dbReference type="SAM" id="MobiDB-lite"/>
    </source>
</evidence>
<feature type="compositionally biased region" description="Low complexity" evidence="1">
    <location>
        <begin position="35"/>
        <end position="46"/>
    </location>
</feature>
<reference evidence="3 4" key="1">
    <citation type="submission" date="2017-12" db="EMBL/GenBank/DDBJ databases">
        <title>Phylogenetic diversity of female urinary microbiome.</title>
        <authorList>
            <person name="Thomas-White K."/>
            <person name="Wolfe A.J."/>
        </authorList>
    </citation>
    <scope>NUCLEOTIDE SEQUENCE [LARGE SCALE GENOMIC DNA]</scope>
    <source>
        <strain evidence="3 4">UMB0402</strain>
    </source>
</reference>
<feature type="compositionally biased region" description="Polar residues" evidence="1">
    <location>
        <begin position="21"/>
        <end position="34"/>
    </location>
</feature>
<feature type="region of interest" description="Disordered" evidence="1">
    <location>
        <begin position="21"/>
        <end position="47"/>
    </location>
</feature>
<dbReference type="RefSeq" id="WP_024332259.1">
    <property type="nucleotide sequence ID" value="NZ_JASOXK010000004.1"/>
</dbReference>
<dbReference type="EMBL" id="PKKO01000006">
    <property type="protein sequence ID" value="PKY71495.1"/>
    <property type="molecule type" value="Genomic_DNA"/>
</dbReference>
<protein>
    <recommendedName>
        <fullName evidence="5">Lipoprotein</fullName>
    </recommendedName>
</protein>
<feature type="chain" id="PRO_5014914097" description="Lipoprotein" evidence="2">
    <location>
        <begin position="21"/>
        <end position="139"/>
    </location>
</feature>
<gene>
    <name evidence="3" type="ORF">CYJ19_09725</name>
</gene>
<evidence type="ECO:0008006" key="5">
    <source>
        <dbReference type="Google" id="ProtNLM"/>
    </source>
</evidence>
<accession>A0A2I1IK42</accession>
<comment type="caution">
    <text evidence="3">The sequence shown here is derived from an EMBL/GenBank/DDBJ whole genome shotgun (WGS) entry which is preliminary data.</text>
</comment>
<name>A0A2I1IK42_9ACTO</name>
<dbReference type="PROSITE" id="PS51257">
    <property type="entry name" value="PROKAR_LIPOPROTEIN"/>
    <property type="match status" value="1"/>
</dbReference>
<proteinExistence type="predicted"/>
<evidence type="ECO:0000256" key="2">
    <source>
        <dbReference type="SAM" id="SignalP"/>
    </source>
</evidence>
<sequence length="139" mass="14372">MRKLCATAALTLLITGCSQAQDNSATTGGTSPSKAATSEAISAEAAPTKIQTSLEDRQVEQALPASLLVSDIQVSQTQGGTIIALSGQAQKGSTGWRSKWKRKALAQGSGIPLPLDGNIYLDISLTGTSVDFKKPLSRA</sequence>
<keyword evidence="4" id="KW-1185">Reference proteome</keyword>
<evidence type="ECO:0000313" key="4">
    <source>
        <dbReference type="Proteomes" id="UP000235122"/>
    </source>
</evidence>